<name>A0A8J3EUB7_9ACTN</name>
<gene>
    <name evidence="1" type="ORF">GCM10011354_14670</name>
</gene>
<dbReference type="Proteomes" id="UP000650511">
    <property type="component" value="Unassembled WGS sequence"/>
</dbReference>
<dbReference type="SUPFAM" id="SSF52833">
    <property type="entry name" value="Thioredoxin-like"/>
    <property type="match status" value="1"/>
</dbReference>
<evidence type="ECO:0000313" key="1">
    <source>
        <dbReference type="EMBL" id="GGI05552.1"/>
    </source>
</evidence>
<proteinExistence type="predicted"/>
<organism evidence="1 2">
    <name type="scientific">Egicoccus halophilus</name>
    <dbReference type="NCBI Taxonomy" id="1670830"/>
    <lineage>
        <taxon>Bacteria</taxon>
        <taxon>Bacillati</taxon>
        <taxon>Actinomycetota</taxon>
        <taxon>Nitriliruptoria</taxon>
        <taxon>Egicoccales</taxon>
        <taxon>Egicoccaceae</taxon>
        <taxon>Egicoccus</taxon>
    </lineage>
</organism>
<dbReference type="CDD" id="cd03062">
    <property type="entry name" value="TRX_Fd_Sucrase"/>
    <property type="match status" value="1"/>
</dbReference>
<sequence length="297" mass="32330">MTGRCAMGSRARGERPLGTASRARRWLLLEQPGPWGRDAVAESDLPPSVAAHLEAVARELPARVLLLRRPGGERPLGTERRLYAGVTTAHGSWLEALELDHVDDVLDLDLQGLREGTTVGGVRVIDPLYLVCTNGKHDPCCAKFGLPVAQELAEVVGQRVWECSHVGGDRFAGNLVCLPDGLFYGQLDPASARTVVAAHEGGRIELRHFRGRSCHAFPVQAAEVLVRERLDVQGTDAIEVVDVERQGDRHVVRFLEPGGGRLRAELVTAHDTEPVPLTCHGGPARAPRYELVDLRSE</sequence>
<accession>A0A8J3EUB7</accession>
<dbReference type="RefSeq" id="WP_130649301.1">
    <property type="nucleotide sequence ID" value="NZ_BMHA01000004.1"/>
</dbReference>
<dbReference type="AlphaFoldDB" id="A0A8J3EUB7"/>
<comment type="caution">
    <text evidence="1">The sequence shown here is derived from an EMBL/GenBank/DDBJ whole genome shotgun (WGS) entry which is preliminary data.</text>
</comment>
<dbReference type="Pfam" id="PF06999">
    <property type="entry name" value="Suc_Fer-like"/>
    <property type="match status" value="1"/>
</dbReference>
<evidence type="ECO:0000313" key="2">
    <source>
        <dbReference type="Proteomes" id="UP000650511"/>
    </source>
</evidence>
<dbReference type="EMBL" id="BMHA01000004">
    <property type="protein sequence ID" value="GGI05552.1"/>
    <property type="molecule type" value="Genomic_DNA"/>
</dbReference>
<reference evidence="1" key="2">
    <citation type="submission" date="2020-09" db="EMBL/GenBank/DDBJ databases">
        <authorList>
            <person name="Sun Q."/>
            <person name="Zhou Y."/>
        </authorList>
    </citation>
    <scope>NUCLEOTIDE SEQUENCE</scope>
    <source>
        <strain evidence="1">CGMCC 1.14988</strain>
    </source>
</reference>
<dbReference type="Gene3D" id="3.40.30.10">
    <property type="entry name" value="Glutaredoxin"/>
    <property type="match status" value="1"/>
</dbReference>
<dbReference type="InterPro" id="IPR036249">
    <property type="entry name" value="Thioredoxin-like_sf"/>
</dbReference>
<dbReference type="OrthoDB" id="3399139at2"/>
<protein>
    <submittedName>
        <fullName evidence="1">Sucrase ferredoxin</fullName>
    </submittedName>
</protein>
<dbReference type="InterPro" id="IPR009737">
    <property type="entry name" value="Aim32/Apd1-like"/>
</dbReference>
<keyword evidence="2" id="KW-1185">Reference proteome</keyword>
<reference evidence="1" key="1">
    <citation type="journal article" date="2014" name="Int. J. Syst. Evol. Microbiol.">
        <title>Complete genome sequence of Corynebacterium casei LMG S-19264T (=DSM 44701T), isolated from a smear-ripened cheese.</title>
        <authorList>
            <consortium name="US DOE Joint Genome Institute (JGI-PGF)"/>
            <person name="Walter F."/>
            <person name="Albersmeier A."/>
            <person name="Kalinowski J."/>
            <person name="Ruckert C."/>
        </authorList>
    </citation>
    <scope>NUCLEOTIDE SEQUENCE</scope>
    <source>
        <strain evidence="1">CGMCC 1.14988</strain>
    </source>
</reference>